<dbReference type="RefSeq" id="WP_121006691.1">
    <property type="nucleotide sequence ID" value="NZ_RBXO01000001.1"/>
</dbReference>
<comment type="caution">
    <text evidence="2">The sequence shown here is derived from an EMBL/GenBank/DDBJ whole genome shotgun (WGS) entry which is preliminary data.</text>
</comment>
<dbReference type="Gene3D" id="3.30.360.10">
    <property type="entry name" value="Dihydrodipicolinate Reductase, domain 2"/>
    <property type="match status" value="1"/>
</dbReference>
<dbReference type="InterPro" id="IPR000683">
    <property type="entry name" value="Gfo/Idh/MocA-like_OxRdtase_N"/>
</dbReference>
<dbReference type="OrthoDB" id="4327503at2"/>
<protein>
    <submittedName>
        <fullName evidence="2">Putative dehydrogenase</fullName>
    </submittedName>
</protein>
<name>A0A495VZL8_9PSEU</name>
<dbReference type="AlphaFoldDB" id="A0A495VZL8"/>
<evidence type="ECO:0000313" key="3">
    <source>
        <dbReference type="Proteomes" id="UP000282084"/>
    </source>
</evidence>
<dbReference type="PANTHER" id="PTHR43377">
    <property type="entry name" value="BILIVERDIN REDUCTASE A"/>
    <property type="match status" value="1"/>
</dbReference>
<dbReference type="PANTHER" id="PTHR43377:SF1">
    <property type="entry name" value="BILIVERDIN REDUCTASE A"/>
    <property type="match status" value="1"/>
</dbReference>
<dbReference type="InterPro" id="IPR036291">
    <property type="entry name" value="NAD(P)-bd_dom_sf"/>
</dbReference>
<keyword evidence="3" id="KW-1185">Reference proteome</keyword>
<dbReference type="SUPFAM" id="SSF51735">
    <property type="entry name" value="NAD(P)-binding Rossmann-fold domains"/>
    <property type="match status" value="1"/>
</dbReference>
<dbReference type="Gene3D" id="3.40.50.720">
    <property type="entry name" value="NAD(P)-binding Rossmann-like Domain"/>
    <property type="match status" value="1"/>
</dbReference>
<dbReference type="GO" id="GO:0000166">
    <property type="term" value="F:nucleotide binding"/>
    <property type="evidence" value="ECO:0007669"/>
    <property type="project" value="InterPro"/>
</dbReference>
<accession>A0A495VZL8</accession>
<evidence type="ECO:0000259" key="1">
    <source>
        <dbReference type="Pfam" id="PF01408"/>
    </source>
</evidence>
<sequence>MVRTLVVGLGRAGAELHLPVLARARAGARQLFGEHPVVACDLRRVLGDRPGLVTATSIAAAATLLDPGDTVAHVCTPPTVRPEVIGELAEHGFRDLVVEKPLAADTDDLARIIRLRRKHSLRIAVVEPWLTSTLTARLADLVRGGALGEPKTISIVQNKPRFRRSLARPGHPTAFDVELPHGVGLALRLAGNARVTHAAGFDLVVGDVVVPRMGGARIGLRHNSGVRTEIDSDLMSPVRERRITIRFEHGTVVGHYAVSADDDHSQLTITRTGRREHEVLRDDSLTEWMIRAYQLFRGTVDQHARGFAFATDVVQLLSVAKNICAEPVVPDGRARIPVGVHAY</sequence>
<gene>
    <name evidence="2" type="ORF">C8E97_3544</name>
</gene>
<reference evidence="2 3" key="1">
    <citation type="submission" date="2018-10" db="EMBL/GenBank/DDBJ databases">
        <title>Sequencing the genomes of 1000 actinobacteria strains.</title>
        <authorList>
            <person name="Klenk H.-P."/>
        </authorList>
    </citation>
    <scope>NUCLEOTIDE SEQUENCE [LARGE SCALE GENOMIC DNA]</scope>
    <source>
        <strain evidence="2 3">DSM 43800</strain>
    </source>
</reference>
<dbReference type="Proteomes" id="UP000282084">
    <property type="component" value="Unassembled WGS sequence"/>
</dbReference>
<dbReference type="EMBL" id="RBXO01000001">
    <property type="protein sequence ID" value="RKT54892.1"/>
    <property type="molecule type" value="Genomic_DNA"/>
</dbReference>
<organism evidence="2 3">
    <name type="scientific">Saccharothrix australiensis</name>
    <dbReference type="NCBI Taxonomy" id="2072"/>
    <lineage>
        <taxon>Bacteria</taxon>
        <taxon>Bacillati</taxon>
        <taxon>Actinomycetota</taxon>
        <taxon>Actinomycetes</taxon>
        <taxon>Pseudonocardiales</taxon>
        <taxon>Pseudonocardiaceae</taxon>
        <taxon>Saccharothrix</taxon>
    </lineage>
</organism>
<dbReference type="SUPFAM" id="SSF55347">
    <property type="entry name" value="Glyceraldehyde-3-phosphate dehydrogenase-like, C-terminal domain"/>
    <property type="match status" value="1"/>
</dbReference>
<evidence type="ECO:0000313" key="2">
    <source>
        <dbReference type="EMBL" id="RKT54892.1"/>
    </source>
</evidence>
<feature type="domain" description="Gfo/Idh/MocA-like oxidoreductase N-terminal" evidence="1">
    <location>
        <begin position="3"/>
        <end position="125"/>
    </location>
</feature>
<dbReference type="Pfam" id="PF01408">
    <property type="entry name" value="GFO_IDH_MocA"/>
    <property type="match status" value="1"/>
</dbReference>
<dbReference type="InterPro" id="IPR051450">
    <property type="entry name" value="Gfo/Idh/MocA_Oxidoreductases"/>
</dbReference>
<proteinExistence type="predicted"/>